<accession>A0A4Q0SUN3</accession>
<comment type="caution">
    <text evidence="1">The sequence shown here is derived from an EMBL/GenBank/DDBJ whole genome shotgun (WGS) entry which is preliminary data.</text>
</comment>
<proteinExistence type="predicted"/>
<gene>
    <name evidence="1" type="ORF">GRAN_5001</name>
</gene>
<sequence>MLKWTNDSEGYRSEARRLELSDRSRHATSITMLEASAQAIDRCILEIKASARH</sequence>
<reference evidence="2" key="2">
    <citation type="submission" date="2019-02" db="EMBL/GenBank/DDBJ databases">
        <title>Granulicella sibirica sp. nov., a psychrotolerant acidobacterium isolated from an organic soil layer in forested tundra, West Siberia.</title>
        <authorList>
            <person name="Oshkin I.Y."/>
            <person name="Kulichevskaya I.S."/>
            <person name="Rijpstra W.I.C."/>
            <person name="Sinninghe Damste J.S."/>
            <person name="Rakitin A.L."/>
            <person name="Ravin N.V."/>
            <person name="Dedysh S.N."/>
        </authorList>
    </citation>
    <scope>NUCLEOTIDE SEQUENCE [LARGE SCALE GENOMIC DNA]</scope>
    <source>
        <strain evidence="2">AF10</strain>
    </source>
</reference>
<evidence type="ECO:0000313" key="2">
    <source>
        <dbReference type="Proteomes" id="UP000289437"/>
    </source>
</evidence>
<evidence type="ECO:0000313" key="1">
    <source>
        <dbReference type="EMBL" id="RXH54032.1"/>
    </source>
</evidence>
<dbReference type="AlphaFoldDB" id="A0A4Q0SUN3"/>
<name>A0A4Q0SUN3_9BACT</name>
<organism evidence="1 2">
    <name type="scientific">Granulicella sibirica</name>
    <dbReference type="NCBI Taxonomy" id="2479048"/>
    <lineage>
        <taxon>Bacteria</taxon>
        <taxon>Pseudomonadati</taxon>
        <taxon>Acidobacteriota</taxon>
        <taxon>Terriglobia</taxon>
        <taxon>Terriglobales</taxon>
        <taxon>Acidobacteriaceae</taxon>
        <taxon>Granulicella</taxon>
    </lineage>
</organism>
<dbReference type="Proteomes" id="UP000289437">
    <property type="component" value="Unassembled WGS sequence"/>
</dbReference>
<keyword evidence="2" id="KW-1185">Reference proteome</keyword>
<dbReference type="EMBL" id="RDSM01000006">
    <property type="protein sequence ID" value="RXH54032.1"/>
    <property type="molecule type" value="Genomic_DNA"/>
</dbReference>
<protein>
    <submittedName>
        <fullName evidence="1">Uncharacterized protein</fullName>
    </submittedName>
</protein>
<reference evidence="1 2" key="1">
    <citation type="submission" date="2018-11" db="EMBL/GenBank/DDBJ databases">
        <authorList>
            <person name="Mardanov A.V."/>
            <person name="Ravin N.V."/>
            <person name="Dedysh S.N."/>
        </authorList>
    </citation>
    <scope>NUCLEOTIDE SEQUENCE [LARGE SCALE GENOMIC DNA]</scope>
    <source>
        <strain evidence="1 2">AF10</strain>
    </source>
</reference>